<dbReference type="EMBL" id="CACSIO010000023">
    <property type="protein sequence ID" value="CAA0116812.1"/>
    <property type="molecule type" value="Genomic_DNA"/>
</dbReference>
<name>A0A5S9QFS1_9GAMM</name>
<gene>
    <name evidence="2" type="ORF">OPDIPICF_01942</name>
</gene>
<dbReference type="OrthoDB" id="9911541at2"/>
<evidence type="ECO:0000313" key="3">
    <source>
        <dbReference type="Proteomes" id="UP000441399"/>
    </source>
</evidence>
<proteinExistence type="predicted"/>
<feature type="compositionally biased region" description="Polar residues" evidence="1">
    <location>
        <begin position="33"/>
        <end position="43"/>
    </location>
</feature>
<accession>A0A5S9QFS1</accession>
<protein>
    <submittedName>
        <fullName evidence="2">Uncharacterized protein</fullName>
    </submittedName>
</protein>
<feature type="compositionally biased region" description="Polar residues" evidence="1">
    <location>
        <begin position="1"/>
        <end position="16"/>
    </location>
</feature>
<evidence type="ECO:0000313" key="2">
    <source>
        <dbReference type="EMBL" id="CAA0116812.1"/>
    </source>
</evidence>
<dbReference type="AlphaFoldDB" id="A0A5S9QFS1"/>
<keyword evidence="3" id="KW-1185">Reference proteome</keyword>
<feature type="region of interest" description="Disordered" evidence="1">
    <location>
        <begin position="1"/>
        <end position="53"/>
    </location>
</feature>
<reference evidence="2 3" key="1">
    <citation type="submission" date="2019-11" db="EMBL/GenBank/DDBJ databases">
        <authorList>
            <person name="Holert J."/>
        </authorList>
    </citation>
    <scope>NUCLEOTIDE SEQUENCE [LARGE SCALE GENOMIC DNA]</scope>
    <source>
        <strain evidence="2">SB11_3</strain>
    </source>
</reference>
<dbReference type="Proteomes" id="UP000441399">
    <property type="component" value="Unassembled WGS sequence"/>
</dbReference>
<organism evidence="2 3">
    <name type="scientific">BD1-7 clade bacterium</name>
    <dbReference type="NCBI Taxonomy" id="2029982"/>
    <lineage>
        <taxon>Bacteria</taxon>
        <taxon>Pseudomonadati</taxon>
        <taxon>Pseudomonadota</taxon>
        <taxon>Gammaproteobacteria</taxon>
        <taxon>Cellvibrionales</taxon>
        <taxon>Spongiibacteraceae</taxon>
        <taxon>BD1-7 clade</taxon>
    </lineage>
</organism>
<evidence type="ECO:0000256" key="1">
    <source>
        <dbReference type="SAM" id="MobiDB-lite"/>
    </source>
</evidence>
<sequence length="53" mass="5637">MNTNDITTVSTQTTKQPWKAPSVRALDTEYTDSKNTNSPTEASPTKGPIPGAS</sequence>